<accession>A0AAV9QUV3</accession>
<evidence type="ECO:0000313" key="2">
    <source>
        <dbReference type="Proteomes" id="UP001311232"/>
    </source>
</evidence>
<proteinExistence type="predicted"/>
<protein>
    <submittedName>
        <fullName evidence="1">Uncharacterized protein</fullName>
    </submittedName>
</protein>
<name>A0AAV9QUV3_9TELE</name>
<dbReference type="Proteomes" id="UP001311232">
    <property type="component" value="Unassembled WGS sequence"/>
</dbReference>
<keyword evidence="2" id="KW-1185">Reference proteome</keyword>
<reference evidence="1 2" key="1">
    <citation type="submission" date="2021-06" db="EMBL/GenBank/DDBJ databases">
        <authorList>
            <person name="Palmer J.M."/>
        </authorList>
    </citation>
    <scope>NUCLEOTIDE SEQUENCE [LARGE SCALE GENOMIC DNA]</scope>
    <source>
        <strain evidence="1 2">MEX-2019</strain>
        <tissue evidence="1">Muscle</tissue>
    </source>
</reference>
<sequence>MEDPTGELLCACPHKSPAPLTLFTEPELIHSVDSSAKPFKWCTVELDGMRLPLLLEMAASRSLLNKSTVWRLFPQTDDTDDRRALYGRPSIGHGPSSSVLSMRQEDRAKRGMKQRFDRKHRVKGPTLMMSDWVRIMQPHRSHKPLLFWSAPQQMAPSGMLAG</sequence>
<organism evidence="1 2">
    <name type="scientific">Crenichthys baileyi</name>
    <name type="common">White River springfish</name>
    <dbReference type="NCBI Taxonomy" id="28760"/>
    <lineage>
        <taxon>Eukaryota</taxon>
        <taxon>Metazoa</taxon>
        <taxon>Chordata</taxon>
        <taxon>Craniata</taxon>
        <taxon>Vertebrata</taxon>
        <taxon>Euteleostomi</taxon>
        <taxon>Actinopterygii</taxon>
        <taxon>Neopterygii</taxon>
        <taxon>Teleostei</taxon>
        <taxon>Neoteleostei</taxon>
        <taxon>Acanthomorphata</taxon>
        <taxon>Ovalentaria</taxon>
        <taxon>Atherinomorphae</taxon>
        <taxon>Cyprinodontiformes</taxon>
        <taxon>Goodeidae</taxon>
        <taxon>Crenichthys</taxon>
    </lineage>
</organism>
<evidence type="ECO:0000313" key="1">
    <source>
        <dbReference type="EMBL" id="KAK5599897.1"/>
    </source>
</evidence>
<dbReference type="EMBL" id="JAHHUM010002909">
    <property type="protein sequence ID" value="KAK5599897.1"/>
    <property type="molecule type" value="Genomic_DNA"/>
</dbReference>
<gene>
    <name evidence="1" type="ORF">CRENBAI_014215</name>
</gene>
<comment type="caution">
    <text evidence="1">The sequence shown here is derived from an EMBL/GenBank/DDBJ whole genome shotgun (WGS) entry which is preliminary data.</text>
</comment>
<dbReference type="AlphaFoldDB" id="A0AAV9QUV3"/>